<keyword evidence="3" id="KW-1185">Reference proteome</keyword>
<dbReference type="EnsemblPlants" id="KQL05707">
    <property type="protein sequence ID" value="KQL05707"/>
    <property type="gene ID" value="SETIT_003733mg"/>
</dbReference>
<evidence type="ECO:0000256" key="1">
    <source>
        <dbReference type="SAM" id="MobiDB-lite"/>
    </source>
</evidence>
<dbReference type="EMBL" id="AGNK02003157">
    <property type="status" value="NOT_ANNOTATED_CDS"/>
    <property type="molecule type" value="Genomic_DNA"/>
</dbReference>
<evidence type="ECO:0000313" key="2">
    <source>
        <dbReference type="EnsemblPlants" id="KQL05707"/>
    </source>
</evidence>
<accession>K3XPB0</accession>
<reference evidence="2" key="2">
    <citation type="submission" date="2018-08" db="UniProtKB">
        <authorList>
            <consortium name="EnsemblPlants"/>
        </authorList>
    </citation>
    <scope>IDENTIFICATION</scope>
    <source>
        <strain evidence="2">Yugu1</strain>
    </source>
</reference>
<feature type="region of interest" description="Disordered" evidence="1">
    <location>
        <begin position="129"/>
        <end position="170"/>
    </location>
</feature>
<proteinExistence type="predicted"/>
<organism evidence="2 3">
    <name type="scientific">Setaria italica</name>
    <name type="common">Foxtail millet</name>
    <name type="synonym">Panicum italicum</name>
    <dbReference type="NCBI Taxonomy" id="4555"/>
    <lineage>
        <taxon>Eukaryota</taxon>
        <taxon>Viridiplantae</taxon>
        <taxon>Streptophyta</taxon>
        <taxon>Embryophyta</taxon>
        <taxon>Tracheophyta</taxon>
        <taxon>Spermatophyta</taxon>
        <taxon>Magnoliopsida</taxon>
        <taxon>Liliopsida</taxon>
        <taxon>Poales</taxon>
        <taxon>Poaceae</taxon>
        <taxon>PACMAD clade</taxon>
        <taxon>Panicoideae</taxon>
        <taxon>Panicodae</taxon>
        <taxon>Paniceae</taxon>
        <taxon>Cenchrinae</taxon>
        <taxon>Setaria</taxon>
    </lineage>
</organism>
<dbReference type="Proteomes" id="UP000004995">
    <property type="component" value="Unassembled WGS sequence"/>
</dbReference>
<dbReference type="InParanoid" id="K3XPB0"/>
<sequence>MIFSTSCRQRLTELGLFILRLRLSGGPIVRGGGSHDLGPGFPGGFGVPGAGMGTGGDGGLAGGFGVLGPGMGAGGLSGGEGGMGRGFGVLGDGFGGLGRTSFSVLGAPALVALAALALASAVSASARAWEGSASGHRGGGRRRHRRRRRRHGGGGDDGGGRGGSICSHIP</sequence>
<dbReference type="HOGENOM" id="CLU_1573343_0_0_1"/>
<feature type="compositionally biased region" description="Basic residues" evidence="1">
    <location>
        <begin position="138"/>
        <end position="152"/>
    </location>
</feature>
<protein>
    <submittedName>
        <fullName evidence="2">Uncharacterized protein</fullName>
    </submittedName>
</protein>
<evidence type="ECO:0000313" key="3">
    <source>
        <dbReference type="Proteomes" id="UP000004995"/>
    </source>
</evidence>
<dbReference type="AlphaFoldDB" id="K3XPB0"/>
<name>K3XPB0_SETIT</name>
<reference evidence="3" key="1">
    <citation type="journal article" date="2012" name="Nat. Biotechnol.">
        <title>Reference genome sequence of the model plant Setaria.</title>
        <authorList>
            <person name="Bennetzen J.L."/>
            <person name="Schmutz J."/>
            <person name="Wang H."/>
            <person name="Percifield R."/>
            <person name="Hawkins J."/>
            <person name="Pontaroli A.C."/>
            <person name="Estep M."/>
            <person name="Feng L."/>
            <person name="Vaughn J.N."/>
            <person name="Grimwood J."/>
            <person name="Jenkins J."/>
            <person name="Barry K."/>
            <person name="Lindquist E."/>
            <person name="Hellsten U."/>
            <person name="Deshpande S."/>
            <person name="Wang X."/>
            <person name="Wu X."/>
            <person name="Mitros T."/>
            <person name="Triplett J."/>
            <person name="Yang X."/>
            <person name="Ye C.Y."/>
            <person name="Mauro-Herrera M."/>
            <person name="Wang L."/>
            <person name="Li P."/>
            <person name="Sharma M."/>
            <person name="Sharma R."/>
            <person name="Ronald P.C."/>
            <person name="Panaud O."/>
            <person name="Kellogg E.A."/>
            <person name="Brutnell T.P."/>
            <person name="Doust A.N."/>
            <person name="Tuskan G.A."/>
            <person name="Rokhsar D."/>
            <person name="Devos K.M."/>
        </authorList>
    </citation>
    <scope>NUCLEOTIDE SEQUENCE [LARGE SCALE GENOMIC DNA]</scope>
    <source>
        <strain evidence="3">cv. Yugu1</strain>
    </source>
</reference>
<dbReference type="Gramene" id="KQL05707">
    <property type="protein sequence ID" value="KQL05707"/>
    <property type="gene ID" value="SETIT_003733mg"/>
</dbReference>